<dbReference type="Gene3D" id="1.20.1070.10">
    <property type="entry name" value="Rhodopsin 7-helix transmembrane proteins"/>
    <property type="match status" value="1"/>
</dbReference>
<name>A0A6P8J038_ACTTE</name>
<dbReference type="GeneID" id="116305534"/>
<dbReference type="KEGG" id="aten:116305534"/>
<dbReference type="GO" id="GO:0004930">
    <property type="term" value="F:G protein-coupled receptor activity"/>
    <property type="evidence" value="ECO:0007669"/>
    <property type="project" value="UniProtKB-KW"/>
</dbReference>
<dbReference type="PRINTS" id="PR00237">
    <property type="entry name" value="GPCRRHODOPSN"/>
</dbReference>
<proteinExistence type="inferred from homology"/>
<comment type="similarity">
    <text evidence="8">Belongs to the G-protein coupled receptor 1 family.</text>
</comment>
<dbReference type="InterPro" id="IPR000276">
    <property type="entry name" value="GPCR_Rhodpsn"/>
</dbReference>
<feature type="transmembrane region" description="Helical" evidence="9">
    <location>
        <begin position="96"/>
        <end position="114"/>
    </location>
</feature>
<dbReference type="Proteomes" id="UP000515163">
    <property type="component" value="Unplaced"/>
</dbReference>
<keyword evidence="6 8" id="KW-0675">Receptor</keyword>
<feature type="transmembrane region" description="Helical" evidence="9">
    <location>
        <begin position="181"/>
        <end position="202"/>
    </location>
</feature>
<dbReference type="PROSITE" id="PS00237">
    <property type="entry name" value="G_PROTEIN_RECEP_F1_1"/>
    <property type="match status" value="1"/>
</dbReference>
<dbReference type="RefSeq" id="XP_031571335.1">
    <property type="nucleotide sequence ID" value="XM_031715475.1"/>
</dbReference>
<gene>
    <name evidence="12" type="primary">LOC116305534</name>
</gene>
<evidence type="ECO:0000256" key="4">
    <source>
        <dbReference type="ARBA" id="ARBA00023040"/>
    </source>
</evidence>
<evidence type="ECO:0000256" key="5">
    <source>
        <dbReference type="ARBA" id="ARBA00023136"/>
    </source>
</evidence>
<dbReference type="PROSITE" id="PS50262">
    <property type="entry name" value="G_PROTEIN_RECEP_F1_2"/>
    <property type="match status" value="1"/>
</dbReference>
<dbReference type="GO" id="GO:0016020">
    <property type="term" value="C:membrane"/>
    <property type="evidence" value="ECO:0007669"/>
    <property type="project" value="UniProtKB-SubCell"/>
</dbReference>
<dbReference type="InterPro" id="IPR017452">
    <property type="entry name" value="GPCR_Rhodpsn_7TM"/>
</dbReference>
<dbReference type="AlphaFoldDB" id="A0A6P8J038"/>
<dbReference type="SUPFAM" id="SSF81321">
    <property type="entry name" value="Family A G protein-coupled receptor-like"/>
    <property type="match status" value="1"/>
</dbReference>
<keyword evidence="3 9" id="KW-1133">Transmembrane helix</keyword>
<feature type="domain" description="G-protein coupled receptors family 1 profile" evidence="10">
    <location>
        <begin position="31"/>
        <end position="291"/>
    </location>
</feature>
<feature type="transmembrane region" description="Helical" evidence="9">
    <location>
        <begin position="134"/>
        <end position="155"/>
    </location>
</feature>
<evidence type="ECO:0000256" key="6">
    <source>
        <dbReference type="ARBA" id="ARBA00023170"/>
    </source>
</evidence>
<keyword evidence="5 9" id="KW-0472">Membrane</keyword>
<feature type="transmembrane region" description="Helical" evidence="9">
    <location>
        <begin position="12"/>
        <end position="40"/>
    </location>
</feature>
<keyword evidence="4 8" id="KW-0297">G-protein coupled receptor</keyword>
<evidence type="ECO:0000256" key="1">
    <source>
        <dbReference type="ARBA" id="ARBA00004141"/>
    </source>
</evidence>
<evidence type="ECO:0000256" key="9">
    <source>
        <dbReference type="SAM" id="Phobius"/>
    </source>
</evidence>
<evidence type="ECO:0000256" key="2">
    <source>
        <dbReference type="ARBA" id="ARBA00022692"/>
    </source>
</evidence>
<reference evidence="12" key="1">
    <citation type="submission" date="2025-08" db="UniProtKB">
        <authorList>
            <consortium name="RefSeq"/>
        </authorList>
    </citation>
    <scope>IDENTIFICATION</scope>
    <source>
        <tissue evidence="12">Tentacle</tissue>
    </source>
</reference>
<keyword evidence="11" id="KW-1185">Reference proteome</keyword>
<evidence type="ECO:0000313" key="12">
    <source>
        <dbReference type="RefSeq" id="XP_031571335.1"/>
    </source>
</evidence>
<evidence type="ECO:0000256" key="3">
    <source>
        <dbReference type="ARBA" id="ARBA00022989"/>
    </source>
</evidence>
<dbReference type="OrthoDB" id="6117944at2759"/>
<dbReference type="InParanoid" id="A0A6P8J038"/>
<dbReference type="InterPro" id="IPR050125">
    <property type="entry name" value="GPCR_opsins"/>
</dbReference>
<sequence>MMFIEIPPSSTGIIILQVTILLIIDVAAFVGNSLVCLASYRNHRLRTATNIYVISLAITDILAAAITAPLSLGAIISRKWMFEEVGCQIQGFFTHFLIYTSMYTLSLTAVNRYFRIVKPQFYKKVFGGKRSVCILAAVWMFVALFVSIPPLFGWADFKFQPGVSLYMCILDFKSSAGDVTFLFLVLFFFVILSMTIIMASYIQVFRAIRQHKKTVQTSLNMPKRFGTVSVEEMKITRTLFILVLAFGICWIPVYSVVSIIRTGLGSTMTNTGSIVATYLIFLSSAINPYVYAFNHRTYRVEFKKILSCKKDHIVVPDIGIPQGGPSNLSIGRRRVNCQPENSAVASVLVHRQLAFSEVKTRGLERALVHLKNQGHLAAVVNNEPGCAGLNRTP</sequence>
<evidence type="ECO:0000256" key="7">
    <source>
        <dbReference type="ARBA" id="ARBA00023224"/>
    </source>
</evidence>
<dbReference type="Pfam" id="PF00001">
    <property type="entry name" value="7tm_1"/>
    <property type="match status" value="1"/>
</dbReference>
<dbReference type="CDD" id="cd00637">
    <property type="entry name" value="7tm_classA_rhodopsin-like"/>
    <property type="match status" value="1"/>
</dbReference>
<keyword evidence="7 8" id="KW-0807">Transducer</keyword>
<feature type="transmembrane region" description="Helical" evidence="9">
    <location>
        <begin position="272"/>
        <end position="293"/>
    </location>
</feature>
<comment type="subcellular location">
    <subcellularLocation>
        <location evidence="1">Membrane</location>
        <topology evidence="1">Multi-pass membrane protein</topology>
    </subcellularLocation>
</comment>
<evidence type="ECO:0000256" key="8">
    <source>
        <dbReference type="RuleBase" id="RU000688"/>
    </source>
</evidence>
<accession>A0A6P8J038</accession>
<evidence type="ECO:0000313" key="11">
    <source>
        <dbReference type="Proteomes" id="UP000515163"/>
    </source>
</evidence>
<feature type="transmembrane region" description="Helical" evidence="9">
    <location>
        <begin position="239"/>
        <end position="260"/>
    </location>
</feature>
<dbReference type="PANTHER" id="PTHR24240">
    <property type="entry name" value="OPSIN"/>
    <property type="match status" value="1"/>
</dbReference>
<protein>
    <submittedName>
        <fullName evidence="12">Melanopsin-A-like</fullName>
    </submittedName>
</protein>
<keyword evidence="2 8" id="KW-0812">Transmembrane</keyword>
<evidence type="ECO:0000259" key="10">
    <source>
        <dbReference type="PROSITE" id="PS50262"/>
    </source>
</evidence>
<feature type="transmembrane region" description="Helical" evidence="9">
    <location>
        <begin position="52"/>
        <end position="76"/>
    </location>
</feature>
<organism evidence="11 12">
    <name type="scientific">Actinia tenebrosa</name>
    <name type="common">Australian red waratah sea anemone</name>
    <dbReference type="NCBI Taxonomy" id="6105"/>
    <lineage>
        <taxon>Eukaryota</taxon>
        <taxon>Metazoa</taxon>
        <taxon>Cnidaria</taxon>
        <taxon>Anthozoa</taxon>
        <taxon>Hexacorallia</taxon>
        <taxon>Actiniaria</taxon>
        <taxon>Actiniidae</taxon>
        <taxon>Actinia</taxon>
    </lineage>
</organism>